<dbReference type="GO" id="GO:0008270">
    <property type="term" value="F:zinc ion binding"/>
    <property type="evidence" value="ECO:0007669"/>
    <property type="project" value="InterPro"/>
</dbReference>
<dbReference type="Gene3D" id="2.60.40.680">
    <property type="match status" value="1"/>
</dbReference>
<comment type="caution">
    <text evidence="6">The sequence shown here is derived from an EMBL/GenBank/DDBJ whole genome shotgun (WGS) entry which is preliminary data.</text>
</comment>
<dbReference type="CDD" id="cd14256">
    <property type="entry name" value="Dockerin_I"/>
    <property type="match status" value="1"/>
</dbReference>
<evidence type="ECO:0000256" key="4">
    <source>
        <dbReference type="SAM" id="SignalP"/>
    </source>
</evidence>
<dbReference type="GO" id="GO:0005576">
    <property type="term" value="C:extracellular region"/>
    <property type="evidence" value="ECO:0007669"/>
    <property type="project" value="InterPro"/>
</dbReference>
<evidence type="ECO:0000256" key="2">
    <source>
        <dbReference type="SAM" id="MobiDB-lite"/>
    </source>
</evidence>
<keyword evidence="4" id="KW-0732">Signal</keyword>
<reference evidence="6" key="2">
    <citation type="submission" date="2021-04" db="EMBL/GenBank/DDBJ databases">
        <authorList>
            <person name="Gilroy R."/>
        </authorList>
    </citation>
    <scope>NUCLEOTIDE SEQUENCE</scope>
    <source>
        <strain evidence="6">CHK183-1962</strain>
    </source>
</reference>
<dbReference type="Pfam" id="PF05342">
    <property type="entry name" value="Peptidase_M26_N"/>
    <property type="match status" value="2"/>
</dbReference>
<dbReference type="EMBL" id="DXEK01000052">
    <property type="protein sequence ID" value="HIX76603.1"/>
    <property type="molecule type" value="Genomic_DNA"/>
</dbReference>
<sequence>MKRVRALLAALVTACGLLSGAVDVLAANAGKLETVSEETVIREGQEITLRFSLEGLSGTETGVHALKGTLEYDTEVFEPVSQEDFETVNSWEKLLYHPENGQFVLIHRVGSVQEEIFHLRLTVKAAVAEEEGKIAVRSFSASDGMEDLTSEDALLTLALLSSETEGGAGQPPEEDQGPEEKPSRPDGDGSGEHPEIPEQGEDSQEPEAPGQGDEGQEPGTPEQVGEDQEPEQVGEDQEPEQGDEDQEPETPGQGEGGQSPETPGQGEGGQSPETPDQSGQEGDGQAVLLVENYKDTDGSKEDRERAGVDTGDTADIAFYAAGILIGSLCLTGLAVFWRRRRKFSDGSKLLTVMIVFMAALLLTSGSVYGSSGKGDLNGDGGTDDADVELLEKHLIERELLPEDRRDAADLNGDGSLTVTDLALLVRRVEGEESSEAGGEMELKDVTAERLYYVSGTGSEEVRFLDLSDGIPEDTDSYYAVIEMDSMQDLYAGIREFRRDPGSDIVSAVLDLEGLVRYRDNGARESEYSFPVAYRDDTGEHPLITSAEELFAAMASDPKGSFELTEDLDASGISADTAAVVVTFSGELDGNGYRIRNLPTTLFRTLSGANIHDLVIENADLTVAMGGILADVIQNRSVIENVFIVDSSIANGVDGMGAFAGRLVNSEIRKSASVDVSVKGLVAVGGIVGKTENGALIEDCSVTGKVQGTYDHPTLGARTGGITGWHGGGTIRRCFVRARILAPAKKGNGGLIGGPNTGEPLIEYSLSMSSGDGYRIAGFDVLEHAVEVYEYAGSDSSTNITKENGEHVKETDSVYDRNFYQEILGFDREIWNLNGLVYGKLPALKNFPGGENNYAIPNYSVMVNHTAYRPARERAYANIARLMPMADTAMWVEYGNQLSDGDVFATETIHRILPLDENNAFVAGVHRNAPETVRKIRITFENGTMQEYPVSYRETGAGLAASYEVEGTELLYQFRNYVSAIDEAFLSETAAIAAGYDYSSEIAGLTSEEESRLYTDYYNENVKDDLEQVLWNFFSSDEYYPAYSMHPAVRALAEERMQDEEKLKRMLYAYNYYDKWYRIDYNGVSLSDLLLFRGDLISEELSASVLTERLLSAGTGQRDTHQTANFYNSVMKQYTGQGLTEFLGGLSRSIAGYQDPNEWFEENFSGVLVEKGAYGDDEGAIRYRIWDNLSGLEEGRKSLVLQILTAPQEDMYLISVPSQLLIGSMNRYQEYLNKDGQERERIRRIAEEYAEKMGIFYGVSSQWMSNAVQQLNSFVNIQYDTRLGFPESAAAEAGIQEKGSTRDPVMKWVYEANNMLNALNGSAAVADGSIVIWMHTPALGTSDYIFFTFSHETAHNQDGRYFYGGAGRREGTGGEAHADGNIAQEMRDGIMVFNISKINEIGTEMTNNFSYERIDSAEKVHSYYREMFDAGYVLDYLAAQAFFQLTPEQQAAVAVQAEHTAGGNASMSTTYKKLTAEEIGAMNLKTMEDLWENRISIRNAGSYPEKIGTATEGSYGFESFYTMNWYQSHNDNGSPDTHSFKRLGQEMLGLAGYENGYMVYMSGLSKNDLEALRTITGDPNITWKEYKLGRYREVEQKLDRIPYFDKETVIGQFKAAFETDAENGNTSQSIETKRMIYGMVKRVTGDFSDGGIYQSPAVIPVSSAEDLIRLAQQNPFGSYRLEQDLDFSGITASGGSYIPGRFIGILDGNGHKITGMRYPLFGDLQYGFVKDLTISVSSYEEDAQALLAVKARKVILGNIRTDDPDGAQIPLVKTRLEGYYEYRDESVTVEEMSESSEVWPEDHDGIDENTDSPGSQEENGEIPEQPAEQEDPDGEPAPPGEDGDAELNVSNGEDANDVSTVPDRENGDVSAVPDRENSDVAALDNRNGDIAPDALEDAGNSSAESAHL</sequence>
<name>A0A9D2BHU3_9FIRM</name>
<evidence type="ECO:0000256" key="1">
    <source>
        <dbReference type="ARBA" id="ARBA00022801"/>
    </source>
</evidence>
<accession>A0A9D2BHU3</accession>
<feature type="signal peptide" evidence="4">
    <location>
        <begin position="1"/>
        <end position="26"/>
    </location>
</feature>
<feature type="chain" id="PRO_5039677177" description="Dockerin domain-containing protein" evidence="4">
    <location>
        <begin position="27"/>
        <end position="1907"/>
    </location>
</feature>
<keyword evidence="3" id="KW-0472">Membrane</keyword>
<evidence type="ECO:0000313" key="6">
    <source>
        <dbReference type="EMBL" id="HIX76603.1"/>
    </source>
</evidence>
<keyword evidence="3" id="KW-0812">Transmembrane</keyword>
<evidence type="ECO:0000313" key="7">
    <source>
        <dbReference type="Proteomes" id="UP000886890"/>
    </source>
</evidence>
<evidence type="ECO:0000259" key="5">
    <source>
        <dbReference type="PROSITE" id="PS51766"/>
    </source>
</evidence>
<dbReference type="Pfam" id="PF07581">
    <property type="entry name" value="Glug"/>
    <property type="match status" value="1"/>
</dbReference>
<keyword evidence="3" id="KW-1133">Transmembrane helix</keyword>
<protein>
    <recommendedName>
        <fullName evidence="5">Dockerin domain-containing protein</fullName>
    </recommendedName>
</protein>
<dbReference type="Pfam" id="PF00404">
    <property type="entry name" value="Dockerin_1"/>
    <property type="match status" value="1"/>
</dbReference>
<feature type="domain" description="Dockerin" evidence="5">
    <location>
        <begin position="369"/>
        <end position="437"/>
    </location>
</feature>
<dbReference type="Gene3D" id="2.160.20.110">
    <property type="match status" value="2"/>
</dbReference>
<keyword evidence="1" id="KW-0378">Hydrolase</keyword>
<dbReference type="InterPro" id="IPR002105">
    <property type="entry name" value="Dockerin_1_rpt"/>
</dbReference>
<organism evidence="6 7">
    <name type="scientific">Candidatus Fusicatenibacter merdavium</name>
    <dbReference type="NCBI Taxonomy" id="2838600"/>
    <lineage>
        <taxon>Bacteria</taxon>
        <taxon>Bacillati</taxon>
        <taxon>Bacillota</taxon>
        <taxon>Clostridia</taxon>
        <taxon>Lachnospirales</taxon>
        <taxon>Lachnospiraceae</taxon>
        <taxon>Fusicatenibacter</taxon>
    </lineage>
</organism>
<evidence type="ECO:0000256" key="3">
    <source>
        <dbReference type="SAM" id="Phobius"/>
    </source>
</evidence>
<dbReference type="GO" id="GO:0016020">
    <property type="term" value="C:membrane"/>
    <property type="evidence" value="ECO:0007669"/>
    <property type="project" value="InterPro"/>
</dbReference>
<feature type="region of interest" description="Disordered" evidence="2">
    <location>
        <begin position="1786"/>
        <end position="1907"/>
    </location>
</feature>
<dbReference type="SUPFAM" id="SSF49384">
    <property type="entry name" value="Carbohydrate-binding domain"/>
    <property type="match status" value="1"/>
</dbReference>
<dbReference type="Proteomes" id="UP000886890">
    <property type="component" value="Unassembled WGS sequence"/>
</dbReference>
<dbReference type="Pfam" id="PF07580">
    <property type="entry name" value="Peptidase_M26_C"/>
    <property type="match status" value="1"/>
</dbReference>
<dbReference type="InterPro" id="IPR016134">
    <property type="entry name" value="Dockerin_dom"/>
</dbReference>
<proteinExistence type="predicted"/>
<dbReference type="GO" id="GO:0004222">
    <property type="term" value="F:metalloendopeptidase activity"/>
    <property type="evidence" value="ECO:0007669"/>
    <property type="project" value="InterPro"/>
</dbReference>
<feature type="non-terminal residue" evidence="6">
    <location>
        <position position="1907"/>
    </location>
</feature>
<dbReference type="Gene3D" id="1.10.1330.10">
    <property type="entry name" value="Dockerin domain"/>
    <property type="match status" value="1"/>
</dbReference>
<dbReference type="GO" id="GO:0030246">
    <property type="term" value="F:carbohydrate binding"/>
    <property type="evidence" value="ECO:0007669"/>
    <property type="project" value="InterPro"/>
</dbReference>
<feature type="compositionally biased region" description="Basic and acidic residues" evidence="2">
    <location>
        <begin position="1861"/>
        <end position="1877"/>
    </location>
</feature>
<feature type="compositionally biased region" description="Polar residues" evidence="2">
    <location>
        <begin position="1898"/>
        <end position="1907"/>
    </location>
</feature>
<dbReference type="GO" id="GO:0000272">
    <property type="term" value="P:polysaccharide catabolic process"/>
    <property type="evidence" value="ECO:0007669"/>
    <property type="project" value="InterPro"/>
</dbReference>
<gene>
    <name evidence="6" type="ORF">H9734_03260</name>
</gene>
<feature type="region of interest" description="Disordered" evidence="2">
    <location>
        <begin position="164"/>
        <end position="282"/>
    </location>
</feature>
<dbReference type="InterPro" id="IPR011493">
    <property type="entry name" value="GLUG"/>
</dbReference>
<dbReference type="InterPro" id="IPR011505">
    <property type="entry name" value="Peptidase_M26_C_dom"/>
</dbReference>
<dbReference type="InterPro" id="IPR008965">
    <property type="entry name" value="CBM2/CBM3_carb-bd_dom_sf"/>
</dbReference>
<feature type="transmembrane region" description="Helical" evidence="3">
    <location>
        <begin position="316"/>
        <end position="337"/>
    </location>
</feature>
<dbReference type="PROSITE" id="PS00018">
    <property type="entry name" value="EF_HAND_1"/>
    <property type="match status" value="1"/>
</dbReference>
<feature type="compositionally biased region" description="Acidic residues" evidence="2">
    <location>
        <begin position="224"/>
        <end position="248"/>
    </location>
</feature>
<dbReference type="PROSITE" id="PS51766">
    <property type="entry name" value="DOCKERIN"/>
    <property type="match status" value="1"/>
</dbReference>
<dbReference type="InterPro" id="IPR008006">
    <property type="entry name" value="Peptidase_M26_N_dom"/>
</dbReference>
<feature type="compositionally biased region" description="Low complexity" evidence="2">
    <location>
        <begin position="258"/>
        <end position="275"/>
    </location>
</feature>
<dbReference type="InterPro" id="IPR036439">
    <property type="entry name" value="Dockerin_dom_sf"/>
</dbReference>
<feature type="compositionally biased region" description="Basic and acidic residues" evidence="2">
    <location>
        <begin position="178"/>
        <end position="196"/>
    </location>
</feature>
<dbReference type="GO" id="GO:0004553">
    <property type="term" value="F:hydrolase activity, hydrolyzing O-glycosyl compounds"/>
    <property type="evidence" value="ECO:0007669"/>
    <property type="project" value="InterPro"/>
</dbReference>
<dbReference type="InterPro" id="IPR018247">
    <property type="entry name" value="EF_Hand_1_Ca_BS"/>
</dbReference>
<feature type="compositionally biased region" description="Polar residues" evidence="2">
    <location>
        <begin position="1847"/>
        <end position="1858"/>
    </location>
</feature>
<dbReference type="SUPFAM" id="SSF63446">
    <property type="entry name" value="Type I dockerin domain"/>
    <property type="match status" value="1"/>
</dbReference>
<reference evidence="6" key="1">
    <citation type="journal article" date="2021" name="PeerJ">
        <title>Extensive microbial diversity within the chicken gut microbiome revealed by metagenomics and culture.</title>
        <authorList>
            <person name="Gilroy R."/>
            <person name="Ravi A."/>
            <person name="Getino M."/>
            <person name="Pursley I."/>
            <person name="Horton D.L."/>
            <person name="Alikhan N.F."/>
            <person name="Baker D."/>
            <person name="Gharbi K."/>
            <person name="Hall N."/>
            <person name="Watson M."/>
            <person name="Adriaenssens E.M."/>
            <person name="Foster-Nyarko E."/>
            <person name="Jarju S."/>
            <person name="Secka A."/>
            <person name="Antonio M."/>
            <person name="Oren A."/>
            <person name="Chaudhuri R.R."/>
            <person name="La Ragione R."/>
            <person name="Hildebrand F."/>
            <person name="Pallen M.J."/>
        </authorList>
    </citation>
    <scope>NUCLEOTIDE SEQUENCE</scope>
    <source>
        <strain evidence="6">CHK183-1962</strain>
    </source>
</reference>
<feature type="transmembrane region" description="Helical" evidence="3">
    <location>
        <begin position="349"/>
        <end position="368"/>
    </location>
</feature>